<evidence type="ECO:0000256" key="1">
    <source>
        <dbReference type="SAM" id="SignalP"/>
    </source>
</evidence>
<keyword evidence="1" id="KW-0732">Signal</keyword>
<evidence type="ECO:0000313" key="3">
    <source>
        <dbReference type="Proteomes" id="UP000886998"/>
    </source>
</evidence>
<evidence type="ECO:0000313" key="2">
    <source>
        <dbReference type="EMBL" id="GFS62996.1"/>
    </source>
</evidence>
<feature type="signal peptide" evidence="1">
    <location>
        <begin position="1"/>
        <end position="25"/>
    </location>
</feature>
<reference evidence="2" key="1">
    <citation type="submission" date="2020-08" db="EMBL/GenBank/DDBJ databases">
        <title>Multicomponent nature underlies the extraordinary mechanical properties of spider dragline silk.</title>
        <authorList>
            <person name="Kono N."/>
            <person name="Nakamura H."/>
            <person name="Mori M."/>
            <person name="Yoshida Y."/>
            <person name="Ohtoshi R."/>
            <person name="Malay A.D."/>
            <person name="Moran D.A.P."/>
            <person name="Tomita M."/>
            <person name="Numata K."/>
            <person name="Arakawa K."/>
        </authorList>
    </citation>
    <scope>NUCLEOTIDE SEQUENCE</scope>
</reference>
<dbReference type="AlphaFoldDB" id="A0A8X6IWR5"/>
<accession>A0A8X6IWR5</accession>
<keyword evidence="3" id="KW-1185">Reference proteome</keyword>
<organism evidence="2 3">
    <name type="scientific">Trichonephila inaurata madagascariensis</name>
    <dbReference type="NCBI Taxonomy" id="2747483"/>
    <lineage>
        <taxon>Eukaryota</taxon>
        <taxon>Metazoa</taxon>
        <taxon>Ecdysozoa</taxon>
        <taxon>Arthropoda</taxon>
        <taxon>Chelicerata</taxon>
        <taxon>Arachnida</taxon>
        <taxon>Araneae</taxon>
        <taxon>Araneomorphae</taxon>
        <taxon>Entelegynae</taxon>
        <taxon>Araneoidea</taxon>
        <taxon>Nephilidae</taxon>
        <taxon>Trichonephila</taxon>
        <taxon>Trichonephila inaurata</taxon>
    </lineage>
</organism>
<protein>
    <submittedName>
        <fullName evidence="2">Uncharacterized protein</fullName>
    </submittedName>
</protein>
<proteinExistence type="predicted"/>
<dbReference type="Proteomes" id="UP000886998">
    <property type="component" value="Unassembled WGS sequence"/>
</dbReference>
<sequence length="87" mass="9646">MPRTLVGKASLQLLSLSLWIRSKSARETGALSCEFQFTVGCDGRLAIKTTWDLRLHSPTKLKNYLKGLQGLEPGLTQALIIMTFVEP</sequence>
<name>A0A8X6IWR5_9ARAC</name>
<gene>
    <name evidence="2" type="ORF">TNIN_492281</name>
</gene>
<feature type="chain" id="PRO_5036467560" evidence="1">
    <location>
        <begin position="26"/>
        <end position="87"/>
    </location>
</feature>
<dbReference type="EMBL" id="BMAV01027869">
    <property type="protein sequence ID" value="GFS62996.1"/>
    <property type="molecule type" value="Genomic_DNA"/>
</dbReference>
<comment type="caution">
    <text evidence="2">The sequence shown here is derived from an EMBL/GenBank/DDBJ whole genome shotgun (WGS) entry which is preliminary data.</text>
</comment>